<dbReference type="Pfam" id="PF00593">
    <property type="entry name" value="TonB_dep_Rec_b-barrel"/>
    <property type="match status" value="1"/>
</dbReference>
<comment type="subcellular location">
    <subcellularLocation>
        <location evidence="1 14">Cell outer membrane</location>
        <topology evidence="1 14">Multi-pass membrane protein</topology>
    </subcellularLocation>
</comment>
<gene>
    <name evidence="21" type="ORF">METUNv1_02510</name>
</gene>
<feature type="domain" description="TonB-dependent receptor-like beta-barrel" evidence="19">
    <location>
        <begin position="257"/>
        <end position="644"/>
    </location>
</feature>
<evidence type="ECO:0000256" key="15">
    <source>
        <dbReference type="PROSITE-ProRule" id="PRU10144"/>
    </source>
</evidence>
<feature type="region of interest" description="Disordered" evidence="17">
    <location>
        <begin position="261"/>
        <end position="282"/>
    </location>
</feature>
<keyword evidence="11 14" id="KW-0472">Membrane</keyword>
<feature type="signal peptide" evidence="18">
    <location>
        <begin position="1"/>
        <end position="26"/>
    </location>
</feature>
<dbReference type="AlphaFoldDB" id="F5RDZ3"/>
<dbReference type="Gene3D" id="2.40.170.20">
    <property type="entry name" value="TonB-dependent receptor, beta-barrel domain"/>
    <property type="match status" value="1"/>
</dbReference>
<feature type="domain" description="TonB-dependent receptor plug" evidence="20">
    <location>
        <begin position="54"/>
        <end position="163"/>
    </location>
</feature>
<evidence type="ECO:0000256" key="5">
    <source>
        <dbReference type="ARBA" id="ARBA00022496"/>
    </source>
</evidence>
<evidence type="ECO:0000256" key="18">
    <source>
        <dbReference type="SAM" id="SignalP"/>
    </source>
</evidence>
<evidence type="ECO:0000256" key="14">
    <source>
        <dbReference type="PROSITE-ProRule" id="PRU01360"/>
    </source>
</evidence>
<evidence type="ECO:0000256" key="7">
    <source>
        <dbReference type="ARBA" id="ARBA00022729"/>
    </source>
</evidence>
<keyword evidence="4 14" id="KW-1134">Transmembrane beta strand</keyword>
<feature type="short sequence motif" description="TonB C-terminal box" evidence="15">
    <location>
        <begin position="660"/>
        <end position="677"/>
    </location>
</feature>
<evidence type="ECO:0000256" key="8">
    <source>
        <dbReference type="ARBA" id="ARBA00023004"/>
    </source>
</evidence>
<evidence type="ECO:0000256" key="16">
    <source>
        <dbReference type="RuleBase" id="RU003357"/>
    </source>
</evidence>
<sequence length="677" mass="74723">MNTPTFRRAPLACALLAALAHLPATAADETRTLDGAALVLGAVNILDNAGPIAARSLPTSVDVLGAERIENQVVTHNWQLFGQMPGVMLTNFNQGNVSGKFSMRGFNGEGEINAVKLLVDGVPGNSNDGNMPYLELAIPLEIDAIEVVRGTNDPRYGLHNIAGNANVITRTGGNYMQGRASYGSFNTRDAQAALGIEHNGFSQNYAVSVYNSDGYRDHSETEKVSASGKWFFSPGGDTRFGVIVRHQDAKAQEAGYLTRLQARTDPDQSPAHNASDGGDRTLDQFSAHADVELGERLFWSSVAYMNKIDDRRFVRFSAGVSQQERYTSEEHLGAMSTLTWRPDVSWAKEFALVGGVSAEWQDNVSERYTTANRVRTAQTRNQQFELDIYGAFVQAVIKPTDQLKIVPAWRTDVLTGHYDNLLNGRRFDINDYGNVHQPKISAVYSFDERYAVYANYGRTFQIGVGTASYKVTQTRDLDPSINEGWEAGLRFRPLSWLDGRLAVWEQTASNEARRKLNDPANSSESIGKTERRGIDLQLNAQATPQLGLWMAAALQRSKILKAESSAPATEGKEIDHVPHFLLNAGADYAASDALKLSLWASAQGDYYLERTNSAGRFGSYLLFNAQASYQFTPTLRADLQVRNLTDRYYEYVWHDGAQSLHSPGEPRAVFASLQARF</sequence>
<keyword evidence="12 21" id="KW-0675">Receptor</keyword>
<dbReference type="EMBL" id="AFHG01000052">
    <property type="protein sequence ID" value="EGK71124.1"/>
    <property type="molecule type" value="Genomic_DNA"/>
</dbReference>
<dbReference type="PROSITE" id="PS52016">
    <property type="entry name" value="TONB_DEPENDENT_REC_3"/>
    <property type="match status" value="1"/>
</dbReference>
<feature type="chain" id="PRO_5003330974" evidence="18">
    <location>
        <begin position="27"/>
        <end position="677"/>
    </location>
</feature>
<evidence type="ECO:0000256" key="17">
    <source>
        <dbReference type="SAM" id="MobiDB-lite"/>
    </source>
</evidence>
<dbReference type="GO" id="GO:0009279">
    <property type="term" value="C:cell outer membrane"/>
    <property type="evidence" value="ECO:0007669"/>
    <property type="project" value="UniProtKB-SubCell"/>
</dbReference>
<dbReference type="PANTHER" id="PTHR32552:SF68">
    <property type="entry name" value="FERRICHROME OUTER MEMBRANE TRANSPORTER_PHAGE RECEPTOR"/>
    <property type="match status" value="1"/>
</dbReference>
<evidence type="ECO:0000256" key="4">
    <source>
        <dbReference type="ARBA" id="ARBA00022452"/>
    </source>
</evidence>
<dbReference type="STRING" id="1000565.METUNv1_02510"/>
<reference evidence="21 22" key="1">
    <citation type="journal article" date="2011" name="J. Bacteriol.">
        <title>Genome sequence of Methyloversatilis universalis FAM5T, a methylotrophic representative of the order Rhodocyclales.</title>
        <authorList>
            <person name="Kittichotirat W."/>
            <person name="Good N.M."/>
            <person name="Hall R."/>
            <person name="Bringel F."/>
            <person name="Lajus A."/>
            <person name="Medigue C."/>
            <person name="Smalley N.E."/>
            <person name="Beck D."/>
            <person name="Bumgarner R."/>
            <person name="Vuilleumier S."/>
            <person name="Kalyuzhnaya M.G."/>
        </authorList>
    </citation>
    <scope>NUCLEOTIDE SEQUENCE [LARGE SCALE GENOMIC DNA]</scope>
    <source>
        <strain evidence="22">ATCC BAA-1314 / JCM 13912 / FAM5</strain>
    </source>
</reference>
<comment type="similarity">
    <text evidence="2 14 16">Belongs to the TonB-dependent receptor family.</text>
</comment>
<dbReference type="SUPFAM" id="SSF56935">
    <property type="entry name" value="Porins"/>
    <property type="match status" value="1"/>
</dbReference>
<evidence type="ECO:0000256" key="6">
    <source>
        <dbReference type="ARBA" id="ARBA00022692"/>
    </source>
</evidence>
<keyword evidence="8" id="KW-0408">Iron</keyword>
<evidence type="ECO:0000313" key="22">
    <source>
        <dbReference type="Proteomes" id="UP000005019"/>
    </source>
</evidence>
<evidence type="ECO:0000259" key="19">
    <source>
        <dbReference type="Pfam" id="PF00593"/>
    </source>
</evidence>
<evidence type="ECO:0000256" key="12">
    <source>
        <dbReference type="ARBA" id="ARBA00023170"/>
    </source>
</evidence>
<comment type="caution">
    <text evidence="21">The sequence shown here is derived from an EMBL/GenBank/DDBJ whole genome shotgun (WGS) entry which is preliminary data.</text>
</comment>
<dbReference type="Proteomes" id="UP000005019">
    <property type="component" value="Unassembled WGS sequence"/>
</dbReference>
<dbReference type="InterPro" id="IPR036942">
    <property type="entry name" value="Beta-barrel_TonB_sf"/>
</dbReference>
<dbReference type="InterPro" id="IPR010917">
    <property type="entry name" value="TonB_rcpt_CS"/>
</dbReference>
<evidence type="ECO:0000256" key="1">
    <source>
        <dbReference type="ARBA" id="ARBA00004571"/>
    </source>
</evidence>
<evidence type="ECO:0000256" key="11">
    <source>
        <dbReference type="ARBA" id="ARBA00023136"/>
    </source>
</evidence>
<keyword evidence="3 14" id="KW-0813">Transport</keyword>
<evidence type="ECO:0000256" key="9">
    <source>
        <dbReference type="ARBA" id="ARBA00023065"/>
    </source>
</evidence>
<dbReference type="InterPro" id="IPR000531">
    <property type="entry name" value="Beta-barrel_TonB"/>
</dbReference>
<keyword evidence="9" id="KW-0406">Ion transport</keyword>
<dbReference type="CDD" id="cd01347">
    <property type="entry name" value="ligand_gated_channel"/>
    <property type="match status" value="1"/>
</dbReference>
<keyword evidence="6 14" id="KW-0812">Transmembrane</keyword>
<name>F5RDZ3_METUF</name>
<dbReference type="eggNOG" id="COG4772">
    <property type="taxonomic scope" value="Bacteria"/>
</dbReference>
<evidence type="ECO:0000259" key="20">
    <source>
        <dbReference type="Pfam" id="PF07715"/>
    </source>
</evidence>
<keyword evidence="22" id="KW-1185">Reference proteome</keyword>
<evidence type="ECO:0000256" key="13">
    <source>
        <dbReference type="ARBA" id="ARBA00023237"/>
    </source>
</evidence>
<evidence type="ECO:0000313" key="21">
    <source>
        <dbReference type="EMBL" id="EGK71124.1"/>
    </source>
</evidence>
<protein>
    <submittedName>
        <fullName evidence="21">TonB-dependent receptor domain protein</fullName>
    </submittedName>
</protein>
<dbReference type="Pfam" id="PF07715">
    <property type="entry name" value="Plug"/>
    <property type="match status" value="1"/>
</dbReference>
<dbReference type="InterPro" id="IPR012910">
    <property type="entry name" value="Plug_dom"/>
</dbReference>
<evidence type="ECO:0000256" key="10">
    <source>
        <dbReference type="ARBA" id="ARBA00023077"/>
    </source>
</evidence>
<accession>F5RDZ3</accession>
<proteinExistence type="inferred from homology"/>
<dbReference type="OrthoDB" id="7176844at2"/>
<keyword evidence="7 18" id="KW-0732">Signal</keyword>
<evidence type="ECO:0000256" key="3">
    <source>
        <dbReference type="ARBA" id="ARBA00022448"/>
    </source>
</evidence>
<keyword evidence="5" id="KW-0410">Iron transport</keyword>
<dbReference type="RefSeq" id="WP_008062153.1">
    <property type="nucleotide sequence ID" value="NZ_AFHG01000052.1"/>
</dbReference>
<dbReference type="InterPro" id="IPR039426">
    <property type="entry name" value="TonB-dep_rcpt-like"/>
</dbReference>
<dbReference type="Gene3D" id="2.170.130.10">
    <property type="entry name" value="TonB-dependent receptor, plug domain"/>
    <property type="match status" value="1"/>
</dbReference>
<evidence type="ECO:0000256" key="2">
    <source>
        <dbReference type="ARBA" id="ARBA00009810"/>
    </source>
</evidence>
<dbReference type="InterPro" id="IPR037066">
    <property type="entry name" value="Plug_dom_sf"/>
</dbReference>
<dbReference type="PANTHER" id="PTHR32552">
    <property type="entry name" value="FERRICHROME IRON RECEPTOR-RELATED"/>
    <property type="match status" value="1"/>
</dbReference>
<organism evidence="21 22">
    <name type="scientific">Methyloversatilis universalis (strain ATCC BAA-1314 / DSM 25237 / JCM 13912 / CCUG 52030 / FAM5)</name>
    <dbReference type="NCBI Taxonomy" id="1000565"/>
    <lineage>
        <taxon>Bacteria</taxon>
        <taxon>Pseudomonadati</taxon>
        <taxon>Pseudomonadota</taxon>
        <taxon>Betaproteobacteria</taxon>
        <taxon>Nitrosomonadales</taxon>
        <taxon>Sterolibacteriaceae</taxon>
        <taxon>Methyloversatilis</taxon>
    </lineage>
</organism>
<dbReference type="PROSITE" id="PS01156">
    <property type="entry name" value="TONB_DEPENDENT_REC_2"/>
    <property type="match status" value="1"/>
</dbReference>
<keyword evidence="10 16" id="KW-0798">TonB box</keyword>
<dbReference type="GO" id="GO:0015344">
    <property type="term" value="F:siderophore uptake transmembrane transporter activity"/>
    <property type="evidence" value="ECO:0007669"/>
    <property type="project" value="TreeGrafter"/>
</dbReference>
<keyword evidence="13 14" id="KW-0998">Cell outer membrane</keyword>